<dbReference type="EMBL" id="JAHLPM010000001">
    <property type="protein sequence ID" value="MBU5436834.1"/>
    <property type="molecule type" value="Genomic_DNA"/>
</dbReference>
<dbReference type="RefSeq" id="WP_216516320.1">
    <property type="nucleotide sequence ID" value="NZ_JAHLPM010000001.1"/>
</dbReference>
<proteinExistence type="predicted"/>
<sequence length="378" mass="44113">MKTSLSDKITVISFVLIIFILSITNLISPNISFSENENRYLAKKPNLEWETIVSGEYSKNFEEYIIDHFIHRDKWVGLKSLSEIAMLKKENNSVFFAKDGYLIEKHLDKDIDKEHLERNIQRLIEFTNKNSNMNLSIMLIPTASNILKDKLPSFAQIYDQDKLIDTVKNRLESGIFVDVRDIFKQNKDNYIYYKTDHHYTTKGAFLAYQEWCKAMGANGLKEKDFNINPVSKNFFGTLYSKSNLYTTKPDTIYTYIPKEKISYEVDYNMGEKITDTLYETSYLDKKDKYSMFLNGNNPLVKIKSSNKNGKNLLVIKDSFAHSFVPFVANDFENVHMIDLRYFNMSMEKYIEENNITDVLVLYNTINFATDPNMSGLIK</sequence>
<accession>A0ABS6E207</accession>
<keyword evidence="1" id="KW-0812">Transmembrane</keyword>
<gene>
    <name evidence="2" type="ORF">KQI42_02370</name>
</gene>
<dbReference type="Proteomes" id="UP000749471">
    <property type="component" value="Unassembled WGS sequence"/>
</dbReference>
<comment type="caution">
    <text evidence="2">The sequence shown here is derived from an EMBL/GenBank/DDBJ whole genome shotgun (WGS) entry which is preliminary data.</text>
</comment>
<reference evidence="2 3" key="1">
    <citation type="submission" date="2021-06" db="EMBL/GenBank/DDBJ databases">
        <authorList>
            <person name="Sun Q."/>
            <person name="Li D."/>
        </authorList>
    </citation>
    <scope>NUCLEOTIDE SEQUENCE [LARGE SCALE GENOMIC DNA]</scope>
    <source>
        <strain evidence="2 3">MSJ-40</strain>
    </source>
</reference>
<name>A0ABS6E207_9FIRM</name>
<keyword evidence="1" id="KW-0472">Membrane</keyword>
<dbReference type="Pfam" id="PF14286">
    <property type="entry name" value="DHHW"/>
    <property type="match status" value="1"/>
</dbReference>
<keyword evidence="1" id="KW-1133">Transmembrane helix</keyword>
<keyword evidence="3" id="KW-1185">Reference proteome</keyword>
<evidence type="ECO:0000313" key="2">
    <source>
        <dbReference type="EMBL" id="MBU5436834.1"/>
    </source>
</evidence>
<evidence type="ECO:0008006" key="4">
    <source>
        <dbReference type="Google" id="ProtNLM"/>
    </source>
</evidence>
<evidence type="ECO:0000313" key="3">
    <source>
        <dbReference type="Proteomes" id="UP000749471"/>
    </source>
</evidence>
<protein>
    <recommendedName>
        <fullName evidence="4">DHHW protein</fullName>
    </recommendedName>
</protein>
<organism evidence="2 3">
    <name type="scientific">Tissierella simiarum</name>
    <dbReference type="NCBI Taxonomy" id="2841534"/>
    <lineage>
        <taxon>Bacteria</taxon>
        <taxon>Bacillati</taxon>
        <taxon>Bacillota</taxon>
        <taxon>Tissierellia</taxon>
        <taxon>Tissierellales</taxon>
        <taxon>Tissierellaceae</taxon>
        <taxon>Tissierella</taxon>
    </lineage>
</organism>
<evidence type="ECO:0000256" key="1">
    <source>
        <dbReference type="SAM" id="Phobius"/>
    </source>
</evidence>
<dbReference type="InterPro" id="IPR025945">
    <property type="entry name" value="DHHW"/>
</dbReference>
<feature type="transmembrane region" description="Helical" evidence="1">
    <location>
        <begin position="9"/>
        <end position="28"/>
    </location>
</feature>